<dbReference type="Proteomes" id="UP000499080">
    <property type="component" value="Unassembled WGS sequence"/>
</dbReference>
<organism evidence="1 2">
    <name type="scientific">Araneus ventricosus</name>
    <name type="common">Orbweaver spider</name>
    <name type="synonym">Epeira ventricosa</name>
    <dbReference type="NCBI Taxonomy" id="182803"/>
    <lineage>
        <taxon>Eukaryota</taxon>
        <taxon>Metazoa</taxon>
        <taxon>Ecdysozoa</taxon>
        <taxon>Arthropoda</taxon>
        <taxon>Chelicerata</taxon>
        <taxon>Arachnida</taxon>
        <taxon>Araneae</taxon>
        <taxon>Araneomorphae</taxon>
        <taxon>Entelegynae</taxon>
        <taxon>Araneoidea</taxon>
        <taxon>Araneidae</taxon>
        <taxon>Araneus</taxon>
    </lineage>
</organism>
<reference evidence="1 2" key="1">
    <citation type="journal article" date="2019" name="Sci. Rep.">
        <title>Orb-weaving spider Araneus ventricosus genome elucidates the spidroin gene catalogue.</title>
        <authorList>
            <person name="Kono N."/>
            <person name="Nakamura H."/>
            <person name="Ohtoshi R."/>
            <person name="Moran D.A.P."/>
            <person name="Shinohara A."/>
            <person name="Yoshida Y."/>
            <person name="Fujiwara M."/>
            <person name="Mori M."/>
            <person name="Tomita M."/>
            <person name="Arakawa K."/>
        </authorList>
    </citation>
    <scope>NUCLEOTIDE SEQUENCE [LARGE SCALE GENOMIC DNA]</scope>
</reference>
<evidence type="ECO:0000313" key="2">
    <source>
        <dbReference type="Proteomes" id="UP000499080"/>
    </source>
</evidence>
<sequence>MDAVQFDESTGPFDGGKQEHIRIKLYDCDSEWCNVIWIPKDEFSSVLPENSATQILRGGCSASGLQIAYLSSCGVELGDISFKANGGTTLRALNPGVSVNLATENEGQGALGKEGARWDFAFSAR</sequence>
<proteinExistence type="predicted"/>
<keyword evidence="2" id="KW-1185">Reference proteome</keyword>
<accession>A0A4Y2N8T8</accession>
<protein>
    <submittedName>
        <fullName evidence="1">Uncharacterized protein</fullName>
    </submittedName>
</protein>
<name>A0A4Y2N8T8_ARAVE</name>
<evidence type="ECO:0000313" key="1">
    <source>
        <dbReference type="EMBL" id="GBN34547.1"/>
    </source>
</evidence>
<gene>
    <name evidence="1" type="ORF">AVEN_33623_1</name>
</gene>
<dbReference type="AlphaFoldDB" id="A0A4Y2N8T8"/>
<comment type="caution">
    <text evidence="1">The sequence shown here is derived from an EMBL/GenBank/DDBJ whole genome shotgun (WGS) entry which is preliminary data.</text>
</comment>
<dbReference type="EMBL" id="BGPR01008559">
    <property type="protein sequence ID" value="GBN34547.1"/>
    <property type="molecule type" value="Genomic_DNA"/>
</dbReference>